<feature type="domain" description="Survival protein SurE-like phosphatase/nucleotidase" evidence="1">
    <location>
        <begin position="12"/>
        <end position="220"/>
    </location>
</feature>
<name>A0ABR2WVG7_9FUNG</name>
<dbReference type="Gene3D" id="3.40.1210.10">
    <property type="entry name" value="Survival protein SurE-like phosphatase/nucleotidase"/>
    <property type="match status" value="1"/>
</dbReference>
<evidence type="ECO:0000259" key="1">
    <source>
        <dbReference type="Pfam" id="PF01975"/>
    </source>
</evidence>
<keyword evidence="3" id="KW-1185">Reference proteome</keyword>
<dbReference type="EMBL" id="JASJQH010000260">
    <property type="protein sequence ID" value="KAK9765507.1"/>
    <property type="molecule type" value="Genomic_DNA"/>
</dbReference>
<dbReference type="Proteomes" id="UP001479436">
    <property type="component" value="Unassembled WGS sequence"/>
</dbReference>
<comment type="caution">
    <text evidence="2">The sequence shown here is derived from an EMBL/GenBank/DDBJ whole genome shotgun (WGS) entry which is preliminary data.</text>
</comment>
<dbReference type="InterPro" id="IPR027746">
    <property type="entry name" value="TTL"/>
</dbReference>
<protein>
    <recommendedName>
        <fullName evidence="1">Survival protein SurE-like phosphatase/nucleotidase domain-containing protein</fullName>
    </recommendedName>
</protein>
<gene>
    <name evidence="2" type="ORF">K7432_006118</name>
</gene>
<reference evidence="2 3" key="1">
    <citation type="submission" date="2023-04" db="EMBL/GenBank/DDBJ databases">
        <title>Genome of Basidiobolus ranarum AG-B5.</title>
        <authorList>
            <person name="Stajich J.E."/>
            <person name="Carter-House D."/>
            <person name="Gryganskyi A."/>
        </authorList>
    </citation>
    <scope>NUCLEOTIDE SEQUENCE [LARGE SCALE GENOMIC DNA]</scope>
    <source>
        <strain evidence="2 3">AG-B5</strain>
    </source>
</reference>
<evidence type="ECO:0000313" key="2">
    <source>
        <dbReference type="EMBL" id="KAK9765507.1"/>
    </source>
</evidence>
<dbReference type="NCBIfam" id="TIGR00087">
    <property type="entry name" value="surE"/>
    <property type="match status" value="1"/>
</dbReference>
<dbReference type="PANTHER" id="PTHR47551">
    <property type="entry name" value="TUBULIN--TYROSINE LIGASE PBY1-RELATED"/>
    <property type="match status" value="1"/>
</dbReference>
<sequence>MTTKSVPRKPRVFITNDDGPPSPESPFLLPFIKALETTLGWEYCVCIPDSQKSWVSKAFHIQDTVKCTFYDPNTSNITKLKPSEENAPQTWCLLSGSPATCVNIGLHHIFADEEFDLVISGPNFGRNSSRVSALASGTIGAALDGCLASKKAIALSFAYFNRSKISAEQVGNACSMAMSVISHIWNSGWPKGVELFNINVPLVDEPERPIMMTKFHQNVYRSLFEPVEEVVSDEGVVFKFSPDFKALHDIVGIPEDSDAYALSKQYISITPMLATYQSVDDVVMDFSNIQKFPLP</sequence>
<dbReference type="InterPro" id="IPR036523">
    <property type="entry name" value="SurE-like_sf"/>
</dbReference>
<dbReference type="PANTHER" id="PTHR47551:SF1">
    <property type="entry name" value="TUBULIN--TYROSINE LIGASE PBY1-RELATED"/>
    <property type="match status" value="1"/>
</dbReference>
<dbReference type="Pfam" id="PF01975">
    <property type="entry name" value="SurE"/>
    <property type="match status" value="1"/>
</dbReference>
<dbReference type="SUPFAM" id="SSF64167">
    <property type="entry name" value="SurE-like"/>
    <property type="match status" value="1"/>
</dbReference>
<evidence type="ECO:0000313" key="3">
    <source>
        <dbReference type="Proteomes" id="UP001479436"/>
    </source>
</evidence>
<dbReference type="InterPro" id="IPR002828">
    <property type="entry name" value="SurE-like_Pase/nucleotidase"/>
</dbReference>
<accession>A0ABR2WVG7</accession>
<organism evidence="2 3">
    <name type="scientific">Basidiobolus ranarum</name>
    <dbReference type="NCBI Taxonomy" id="34480"/>
    <lineage>
        <taxon>Eukaryota</taxon>
        <taxon>Fungi</taxon>
        <taxon>Fungi incertae sedis</taxon>
        <taxon>Zoopagomycota</taxon>
        <taxon>Entomophthoromycotina</taxon>
        <taxon>Basidiobolomycetes</taxon>
        <taxon>Basidiobolales</taxon>
        <taxon>Basidiobolaceae</taxon>
        <taxon>Basidiobolus</taxon>
    </lineage>
</organism>
<proteinExistence type="predicted"/>